<reference evidence="1 2" key="1">
    <citation type="submission" date="2023-07" db="EMBL/GenBank/DDBJ databases">
        <title>Comparative genomics of wheat-associated soil bacteria to identify genetic determinants of phenazine resistance.</title>
        <authorList>
            <person name="Mouncey N."/>
        </authorList>
    </citation>
    <scope>NUCLEOTIDE SEQUENCE [LARGE SCALE GENOMIC DNA]</scope>
    <source>
        <strain evidence="1 2">W2I16</strain>
    </source>
</reference>
<accession>A0ABU0RVN6</accession>
<dbReference type="EMBL" id="JAUSZS010000006">
    <property type="protein sequence ID" value="MDQ0935222.1"/>
    <property type="molecule type" value="Genomic_DNA"/>
</dbReference>
<dbReference type="RefSeq" id="WP_307628817.1">
    <property type="nucleotide sequence ID" value="NZ_JAUSZS010000006.1"/>
</dbReference>
<keyword evidence="2" id="KW-1185">Reference proteome</keyword>
<evidence type="ECO:0000313" key="1">
    <source>
        <dbReference type="EMBL" id="MDQ0935222.1"/>
    </source>
</evidence>
<sequence>MWPWDRWRNKRIRRWSEERYEEWTELSRAISDEVDQQRAEICKRGTTYEVRVEAKGKAAGTQLSPYGSDRLDPLLVPAAIRQLVTDAIDVINTRHKRAEGRQPLIRPQPWLSLREEEEDAARRERAAEAAPDLLARAGISAGRDELKIATLLLTRREDATTEQMQQAVKAFKDAYERRVQRYKDTGGQTAWPTADGVILLLFGRQ</sequence>
<comment type="caution">
    <text evidence="1">The sequence shown here is derived from an EMBL/GenBank/DDBJ whole genome shotgun (WGS) entry which is preliminary data.</text>
</comment>
<protein>
    <submittedName>
        <fullName evidence="1">Uncharacterized protein</fullName>
    </submittedName>
</protein>
<gene>
    <name evidence="1" type="ORF">QFZ49_005193</name>
</gene>
<organism evidence="1 2">
    <name type="scientific">Streptomyces turgidiscabies</name>
    <dbReference type="NCBI Taxonomy" id="85558"/>
    <lineage>
        <taxon>Bacteria</taxon>
        <taxon>Bacillati</taxon>
        <taxon>Actinomycetota</taxon>
        <taxon>Actinomycetes</taxon>
        <taxon>Kitasatosporales</taxon>
        <taxon>Streptomycetaceae</taxon>
        <taxon>Streptomyces</taxon>
    </lineage>
</organism>
<evidence type="ECO:0000313" key="2">
    <source>
        <dbReference type="Proteomes" id="UP001223072"/>
    </source>
</evidence>
<proteinExistence type="predicted"/>
<dbReference type="Proteomes" id="UP001223072">
    <property type="component" value="Unassembled WGS sequence"/>
</dbReference>
<name>A0ABU0RVN6_9ACTN</name>